<feature type="domain" description="ABC transporter" evidence="9">
    <location>
        <begin position="454"/>
        <end position="688"/>
    </location>
</feature>
<dbReference type="SUPFAM" id="SSF52540">
    <property type="entry name" value="P-loop containing nucleoside triphosphate hydrolases"/>
    <property type="match status" value="1"/>
</dbReference>
<dbReference type="InParanoid" id="A0A0C3G052"/>
<dbReference type="STRING" id="765440.A0A0C3G052"/>
<reference evidence="11" key="2">
    <citation type="submission" date="2015-01" db="EMBL/GenBank/DDBJ databases">
        <title>Evolutionary Origins and Diversification of the Mycorrhizal Mutualists.</title>
        <authorList>
            <consortium name="DOE Joint Genome Institute"/>
            <consortium name="Mycorrhizal Genomics Consortium"/>
            <person name="Kohler A."/>
            <person name="Kuo A."/>
            <person name="Nagy L.G."/>
            <person name="Floudas D."/>
            <person name="Copeland A."/>
            <person name="Barry K.W."/>
            <person name="Cichocki N."/>
            <person name="Veneault-Fourrey C."/>
            <person name="LaButti K."/>
            <person name="Lindquist E.A."/>
            <person name="Lipzen A."/>
            <person name="Lundell T."/>
            <person name="Morin E."/>
            <person name="Murat C."/>
            <person name="Riley R."/>
            <person name="Ohm R."/>
            <person name="Sun H."/>
            <person name="Tunlid A."/>
            <person name="Henrissat B."/>
            <person name="Grigoriev I.V."/>
            <person name="Hibbett D.S."/>
            <person name="Martin F."/>
        </authorList>
    </citation>
    <scope>NUCLEOTIDE SEQUENCE [LARGE SCALE GENOMIC DNA]</scope>
    <source>
        <strain evidence="11">F 1598</strain>
    </source>
</reference>
<reference evidence="10 11" key="1">
    <citation type="submission" date="2014-04" db="EMBL/GenBank/DDBJ databases">
        <authorList>
            <consortium name="DOE Joint Genome Institute"/>
            <person name="Kuo A."/>
            <person name="Tarkka M."/>
            <person name="Buscot F."/>
            <person name="Kohler A."/>
            <person name="Nagy L.G."/>
            <person name="Floudas D."/>
            <person name="Copeland A."/>
            <person name="Barry K.W."/>
            <person name="Cichocki N."/>
            <person name="Veneault-Fourrey C."/>
            <person name="LaButti K."/>
            <person name="Lindquist E.A."/>
            <person name="Lipzen A."/>
            <person name="Lundell T."/>
            <person name="Morin E."/>
            <person name="Murat C."/>
            <person name="Sun H."/>
            <person name="Tunlid A."/>
            <person name="Henrissat B."/>
            <person name="Grigoriev I.V."/>
            <person name="Hibbett D.S."/>
            <person name="Martin F."/>
            <person name="Nordberg H.P."/>
            <person name="Cantor M.N."/>
            <person name="Hua S.X."/>
        </authorList>
    </citation>
    <scope>NUCLEOTIDE SEQUENCE [LARGE SCALE GENOMIC DNA]</scope>
    <source>
        <strain evidence="10 11">F 1598</strain>
    </source>
</reference>
<dbReference type="Pfam" id="PF00005">
    <property type="entry name" value="ABC_tran"/>
    <property type="match status" value="1"/>
</dbReference>
<dbReference type="PANTHER" id="PTHR11384:SF69">
    <property type="entry name" value="PEROXISOMAL LONG-CHAIN FATTY ACID IMPORT PROTEIN 1"/>
    <property type="match status" value="1"/>
</dbReference>
<organism evidence="10 11">
    <name type="scientific">Piloderma croceum (strain F 1598)</name>
    <dbReference type="NCBI Taxonomy" id="765440"/>
    <lineage>
        <taxon>Eukaryota</taxon>
        <taxon>Fungi</taxon>
        <taxon>Dikarya</taxon>
        <taxon>Basidiomycota</taxon>
        <taxon>Agaricomycotina</taxon>
        <taxon>Agaricomycetes</taxon>
        <taxon>Agaricomycetidae</taxon>
        <taxon>Atheliales</taxon>
        <taxon>Atheliaceae</taxon>
        <taxon>Piloderma</taxon>
    </lineage>
</organism>
<evidence type="ECO:0000256" key="7">
    <source>
        <dbReference type="ARBA" id="ARBA00022989"/>
    </source>
</evidence>
<dbReference type="AlphaFoldDB" id="A0A0C3G052"/>
<dbReference type="Gene3D" id="3.40.50.300">
    <property type="entry name" value="P-loop containing nucleotide triphosphate hydrolases"/>
    <property type="match status" value="1"/>
</dbReference>
<dbReference type="PROSITE" id="PS00211">
    <property type="entry name" value="ABC_TRANSPORTER_1"/>
    <property type="match status" value="1"/>
</dbReference>
<dbReference type="PROSITE" id="PS50893">
    <property type="entry name" value="ABC_TRANSPORTER_2"/>
    <property type="match status" value="1"/>
</dbReference>
<evidence type="ECO:0000256" key="1">
    <source>
        <dbReference type="ARBA" id="ARBA00004585"/>
    </source>
</evidence>
<dbReference type="GO" id="GO:0005778">
    <property type="term" value="C:peroxisomal membrane"/>
    <property type="evidence" value="ECO:0007669"/>
    <property type="project" value="UniProtKB-SubCell"/>
</dbReference>
<keyword evidence="8" id="KW-0472">Membrane</keyword>
<accession>A0A0C3G052</accession>
<dbReference type="InterPro" id="IPR011527">
    <property type="entry name" value="ABC1_TM_dom"/>
</dbReference>
<dbReference type="OrthoDB" id="422637at2759"/>
<dbReference type="GO" id="GO:0005324">
    <property type="term" value="F:long-chain fatty acid transmembrane transporter activity"/>
    <property type="evidence" value="ECO:0007669"/>
    <property type="project" value="TreeGrafter"/>
</dbReference>
<evidence type="ECO:0000256" key="4">
    <source>
        <dbReference type="ARBA" id="ARBA00022692"/>
    </source>
</evidence>
<evidence type="ECO:0000256" key="3">
    <source>
        <dbReference type="ARBA" id="ARBA00022448"/>
    </source>
</evidence>
<dbReference type="SMART" id="SM00382">
    <property type="entry name" value="AAA"/>
    <property type="match status" value="1"/>
</dbReference>
<evidence type="ECO:0000256" key="8">
    <source>
        <dbReference type="ARBA" id="ARBA00023136"/>
    </source>
</evidence>
<keyword evidence="5" id="KW-0547">Nucleotide-binding</keyword>
<evidence type="ECO:0000256" key="2">
    <source>
        <dbReference type="ARBA" id="ARBA00008575"/>
    </source>
</evidence>
<evidence type="ECO:0000256" key="5">
    <source>
        <dbReference type="ARBA" id="ARBA00022741"/>
    </source>
</evidence>
<dbReference type="GO" id="GO:0015910">
    <property type="term" value="P:long-chain fatty acid import into peroxisome"/>
    <property type="evidence" value="ECO:0007669"/>
    <property type="project" value="TreeGrafter"/>
</dbReference>
<evidence type="ECO:0000256" key="6">
    <source>
        <dbReference type="ARBA" id="ARBA00022840"/>
    </source>
</evidence>
<protein>
    <recommendedName>
        <fullName evidence="9">ABC transporter domain-containing protein</fullName>
    </recommendedName>
</protein>
<sequence length="700" mass="78537">MAVFSKFRPSDASLAHFTTTYAIHRPLIQRCLTSGFVLYVLSTTYRGLSARPSKPARKGHKGGDGKAPRVAVDAVFYQRLSTILRIVIPGLRSKEALLLVMHSSLLIFRTAISLYVAALDGKIVASLVRKEPLQFLYNIIRWLLVAIPATWTNSWLSYIQNKLAIAYRTRLTQEVMKQYLGDEEEGPDGKVYYKLSNLDDRIKNPDQMITVDIQRFSTHLAAIYSNMAKPVLDVILYNYQLSQNVGAEGLLLLTIGVQTSAALLRYMTPPFGQYTALSASLAGSLRHTHSRLAEFAEEVAFLGGEETEKMLVEREYAGLVLHENTVLRRRWWFGCVEEGIIKWLWGSFGLVVCAIPVFFKLPGTSSIDLGGRTEGFVTNRRLLLSSSDAFGRVMYSYKDLSELAGYTARVSVLLDSMADVRKGKFEKALVNSAGTGESAKLLKGRGRVIESEEIRFENVPIVTPNGDILVKSLSFYVKPGEHLLIVGPNGCGKSSLFRILGGLWPIYGGTVYQPPASEFILIPQRPYLSLGTLRDQVIYPHSRKDMTTRNATDDDLLEILAVVHMDHVVEREGGWDAAKEWRDALSGGDKQKIAWARLFYHKPKYAVLDEATSLVPPDMEGLMMDHATKLGITLLTVSHRPSLWKYHSMILHYDGQGGYVFTKLDAEKRLALQEEKQALEAKLLDVYVHFFVFEFFSRAM</sequence>
<evidence type="ECO:0000259" key="9">
    <source>
        <dbReference type="PROSITE" id="PS50893"/>
    </source>
</evidence>
<dbReference type="GO" id="GO:0042760">
    <property type="term" value="P:very long-chain fatty acid catabolic process"/>
    <property type="evidence" value="ECO:0007669"/>
    <property type="project" value="TreeGrafter"/>
</dbReference>
<dbReference type="GO" id="GO:0016887">
    <property type="term" value="F:ATP hydrolysis activity"/>
    <property type="evidence" value="ECO:0007669"/>
    <property type="project" value="InterPro"/>
</dbReference>
<keyword evidence="3" id="KW-0813">Transport</keyword>
<gene>
    <name evidence="10" type="ORF">PILCRDRAFT_66231</name>
</gene>
<dbReference type="Proteomes" id="UP000054166">
    <property type="component" value="Unassembled WGS sequence"/>
</dbReference>
<dbReference type="GO" id="GO:0140359">
    <property type="term" value="F:ABC-type transporter activity"/>
    <property type="evidence" value="ECO:0007669"/>
    <property type="project" value="InterPro"/>
</dbReference>
<dbReference type="GO" id="GO:0006635">
    <property type="term" value="P:fatty acid beta-oxidation"/>
    <property type="evidence" value="ECO:0007669"/>
    <property type="project" value="TreeGrafter"/>
</dbReference>
<dbReference type="GO" id="GO:0005524">
    <property type="term" value="F:ATP binding"/>
    <property type="evidence" value="ECO:0007669"/>
    <property type="project" value="UniProtKB-KW"/>
</dbReference>
<dbReference type="FunFam" id="3.40.50.300:FF:000636">
    <property type="entry name" value="ATP-binding cassette sub-family D member 3"/>
    <property type="match status" value="1"/>
</dbReference>
<proteinExistence type="inferred from homology"/>
<dbReference type="HOGENOM" id="CLU_007587_5_0_1"/>
<keyword evidence="7" id="KW-1133">Transmembrane helix</keyword>
<dbReference type="InterPro" id="IPR003593">
    <property type="entry name" value="AAA+_ATPase"/>
</dbReference>
<name>A0A0C3G052_PILCF</name>
<dbReference type="GO" id="GO:0007031">
    <property type="term" value="P:peroxisome organization"/>
    <property type="evidence" value="ECO:0007669"/>
    <property type="project" value="TreeGrafter"/>
</dbReference>
<dbReference type="InterPro" id="IPR017871">
    <property type="entry name" value="ABC_transporter-like_CS"/>
</dbReference>
<evidence type="ECO:0000313" key="10">
    <source>
        <dbReference type="EMBL" id="KIM85454.1"/>
    </source>
</evidence>
<dbReference type="InterPro" id="IPR027417">
    <property type="entry name" value="P-loop_NTPase"/>
</dbReference>
<dbReference type="InterPro" id="IPR050835">
    <property type="entry name" value="ABC_transporter_sub-D"/>
</dbReference>
<comment type="similarity">
    <text evidence="2">Belongs to the ABC transporter superfamily. ABCD family. Peroxisomal fatty acyl CoA transporter (TC 3.A.1.203) subfamily.</text>
</comment>
<keyword evidence="6" id="KW-0067">ATP-binding</keyword>
<keyword evidence="11" id="KW-1185">Reference proteome</keyword>
<dbReference type="InterPro" id="IPR003439">
    <property type="entry name" value="ABC_transporter-like_ATP-bd"/>
</dbReference>
<dbReference type="PANTHER" id="PTHR11384">
    <property type="entry name" value="ATP-BINDING CASSETTE, SUB-FAMILY D MEMBER"/>
    <property type="match status" value="1"/>
</dbReference>
<dbReference type="Pfam" id="PF06472">
    <property type="entry name" value="ABC_membrane_2"/>
    <property type="match status" value="1"/>
</dbReference>
<evidence type="ECO:0000313" key="11">
    <source>
        <dbReference type="Proteomes" id="UP000054166"/>
    </source>
</evidence>
<dbReference type="EMBL" id="KN832985">
    <property type="protein sequence ID" value="KIM85454.1"/>
    <property type="molecule type" value="Genomic_DNA"/>
</dbReference>
<dbReference type="CDD" id="cd03223">
    <property type="entry name" value="ABCD_peroxisomal_ALDP"/>
    <property type="match status" value="1"/>
</dbReference>
<keyword evidence="4" id="KW-0812">Transmembrane</keyword>
<comment type="subcellular location">
    <subcellularLocation>
        <location evidence="1">Peroxisome membrane</location>
        <topology evidence="1">Multi-pass membrane protein</topology>
    </subcellularLocation>
</comment>